<reference evidence="4" key="1">
    <citation type="journal article" date="2017" name="Nat. Ecol. Evol.">
        <title>Genome expansion and lineage-specific genetic innovations in the forest pathogenic fungi Armillaria.</title>
        <authorList>
            <person name="Sipos G."/>
            <person name="Prasanna A.N."/>
            <person name="Walter M.C."/>
            <person name="O'Connor E."/>
            <person name="Balint B."/>
            <person name="Krizsan K."/>
            <person name="Kiss B."/>
            <person name="Hess J."/>
            <person name="Varga T."/>
            <person name="Slot J."/>
            <person name="Riley R."/>
            <person name="Boka B."/>
            <person name="Rigling D."/>
            <person name="Barry K."/>
            <person name="Lee J."/>
            <person name="Mihaltcheva S."/>
            <person name="LaButti K."/>
            <person name="Lipzen A."/>
            <person name="Waldron R."/>
            <person name="Moloney N.M."/>
            <person name="Sperisen C."/>
            <person name="Kredics L."/>
            <person name="Vagvoelgyi C."/>
            <person name="Patrignani A."/>
            <person name="Fitzpatrick D."/>
            <person name="Nagy I."/>
            <person name="Doyle S."/>
            <person name="Anderson J.B."/>
            <person name="Grigoriev I.V."/>
            <person name="Gueldener U."/>
            <person name="Muensterkoetter M."/>
            <person name="Nagy L.G."/>
        </authorList>
    </citation>
    <scope>NUCLEOTIDE SEQUENCE [LARGE SCALE GENOMIC DNA]</scope>
    <source>
        <strain evidence="4">Ar21-2</strain>
    </source>
</reference>
<keyword evidence="4" id="KW-1185">Reference proteome</keyword>
<accession>A0A2H3E7V4</accession>
<dbReference type="OMA" id="SRRMHIH"/>
<organism evidence="3 4">
    <name type="scientific">Armillaria gallica</name>
    <name type="common">Bulbous honey fungus</name>
    <name type="synonym">Armillaria bulbosa</name>
    <dbReference type="NCBI Taxonomy" id="47427"/>
    <lineage>
        <taxon>Eukaryota</taxon>
        <taxon>Fungi</taxon>
        <taxon>Dikarya</taxon>
        <taxon>Basidiomycota</taxon>
        <taxon>Agaricomycotina</taxon>
        <taxon>Agaricomycetes</taxon>
        <taxon>Agaricomycetidae</taxon>
        <taxon>Agaricales</taxon>
        <taxon>Marasmiineae</taxon>
        <taxon>Physalacriaceae</taxon>
        <taxon>Armillaria</taxon>
    </lineage>
</organism>
<dbReference type="Proteomes" id="UP000217790">
    <property type="component" value="Unassembled WGS sequence"/>
</dbReference>
<sequence length="146" mass="16401">MPRSLAVLSSRRMHIHLPHVEGIKGRPVSTGVITCAGAMVVAYTAYNNWRGDRTAVRRMQSNEICREEPSRIREAAVVDVSGRDVAHGDKTTVPERMGPGKSGIMRGNIDPQGRSGRTNVRRTSSRTDVDLDREFFYNLQSWLIYM</sequence>
<dbReference type="OrthoDB" id="2920067at2759"/>
<evidence type="ECO:0000313" key="4">
    <source>
        <dbReference type="Proteomes" id="UP000217790"/>
    </source>
</evidence>
<evidence type="ECO:0000313" key="3">
    <source>
        <dbReference type="EMBL" id="PBL02431.1"/>
    </source>
</evidence>
<dbReference type="InParanoid" id="A0A2H3E7V4"/>
<keyword evidence="2" id="KW-0472">Membrane</keyword>
<protein>
    <submittedName>
        <fullName evidence="3">Uncharacterized protein</fullName>
    </submittedName>
</protein>
<keyword evidence="2" id="KW-1133">Transmembrane helix</keyword>
<evidence type="ECO:0000256" key="2">
    <source>
        <dbReference type="SAM" id="Phobius"/>
    </source>
</evidence>
<name>A0A2H3E7V4_ARMGA</name>
<dbReference type="AlphaFoldDB" id="A0A2H3E7V4"/>
<gene>
    <name evidence="3" type="ORF">ARMGADRAFT_254731</name>
</gene>
<proteinExistence type="predicted"/>
<evidence type="ECO:0000256" key="1">
    <source>
        <dbReference type="SAM" id="MobiDB-lite"/>
    </source>
</evidence>
<feature type="region of interest" description="Disordered" evidence="1">
    <location>
        <begin position="98"/>
        <end position="125"/>
    </location>
</feature>
<keyword evidence="2" id="KW-0812">Transmembrane</keyword>
<feature type="transmembrane region" description="Helical" evidence="2">
    <location>
        <begin position="28"/>
        <end position="49"/>
    </location>
</feature>
<dbReference type="EMBL" id="KZ293645">
    <property type="protein sequence ID" value="PBL02431.1"/>
    <property type="molecule type" value="Genomic_DNA"/>
</dbReference>